<keyword evidence="1" id="KW-0862">Zinc</keyword>
<dbReference type="GO" id="GO:0008270">
    <property type="term" value="F:zinc ion binding"/>
    <property type="evidence" value="ECO:0007669"/>
    <property type="project" value="UniProtKB-KW"/>
</dbReference>
<dbReference type="InterPro" id="IPR036875">
    <property type="entry name" value="Znf_CCHC_sf"/>
</dbReference>
<reference evidence="5" key="2">
    <citation type="submission" date="2021-02" db="UniProtKB">
        <authorList>
            <consortium name="EnsemblMetazoa"/>
        </authorList>
    </citation>
    <scope>IDENTIFICATION</scope>
    <source>
        <strain evidence="5">JHB</strain>
    </source>
</reference>
<dbReference type="SMART" id="SM00343">
    <property type="entry name" value="ZnF_C2HC"/>
    <property type="match status" value="2"/>
</dbReference>
<dbReference type="SUPFAM" id="SSF57756">
    <property type="entry name" value="Retrovirus zinc finger-like domains"/>
    <property type="match status" value="1"/>
</dbReference>
<accession>B0X599</accession>
<feature type="domain" description="CCHC-type" evidence="3">
    <location>
        <begin position="398"/>
        <end position="412"/>
    </location>
</feature>
<dbReference type="VEuPathDB" id="VectorBase:CPIJ014613"/>
<dbReference type="GO" id="GO:0003676">
    <property type="term" value="F:nucleic acid binding"/>
    <property type="evidence" value="ECO:0007669"/>
    <property type="project" value="InterPro"/>
</dbReference>
<proteinExistence type="predicted"/>
<evidence type="ECO:0000313" key="6">
    <source>
        <dbReference type="Proteomes" id="UP000002320"/>
    </source>
</evidence>
<dbReference type="KEGG" id="cqu:CpipJ_CPIJ014613"/>
<name>B0X599_CULQU</name>
<dbReference type="OrthoDB" id="7764084at2759"/>
<evidence type="ECO:0000259" key="3">
    <source>
        <dbReference type="PROSITE" id="PS50158"/>
    </source>
</evidence>
<feature type="compositionally biased region" description="Polar residues" evidence="2">
    <location>
        <begin position="343"/>
        <end position="360"/>
    </location>
</feature>
<keyword evidence="1" id="KW-0479">Metal-binding</keyword>
<dbReference type="Gene3D" id="4.10.60.10">
    <property type="entry name" value="Zinc finger, CCHC-type"/>
    <property type="match status" value="1"/>
</dbReference>
<dbReference type="Proteomes" id="UP000002320">
    <property type="component" value="Unassembled WGS sequence"/>
</dbReference>
<dbReference type="PROSITE" id="PS50158">
    <property type="entry name" value="ZF_CCHC"/>
    <property type="match status" value="1"/>
</dbReference>
<dbReference type="VEuPathDB" id="VectorBase:CQUJHB005526"/>
<dbReference type="EMBL" id="DS232372">
    <property type="protein sequence ID" value="EDS40784.1"/>
    <property type="molecule type" value="Genomic_DNA"/>
</dbReference>
<dbReference type="OMA" id="PFANAMF"/>
<dbReference type="EnsemblMetazoa" id="CPIJ014613-RA">
    <property type="protein sequence ID" value="CPIJ014613-PA"/>
    <property type="gene ID" value="CPIJ014613"/>
</dbReference>
<keyword evidence="6" id="KW-1185">Reference proteome</keyword>
<dbReference type="STRING" id="7176.B0X599"/>
<gene>
    <name evidence="5" type="primary">6047814</name>
    <name evidence="4" type="ORF">CpipJ_CPIJ014613</name>
</gene>
<dbReference type="InParanoid" id="B0X599"/>
<evidence type="ECO:0000256" key="1">
    <source>
        <dbReference type="PROSITE-ProRule" id="PRU00047"/>
    </source>
</evidence>
<protein>
    <recommendedName>
        <fullName evidence="3">CCHC-type domain-containing protein</fullName>
    </recommendedName>
</protein>
<keyword evidence="1" id="KW-0863">Zinc-finger</keyword>
<dbReference type="AlphaFoldDB" id="B0X599"/>
<feature type="region of interest" description="Disordered" evidence="2">
    <location>
        <begin position="343"/>
        <end position="375"/>
    </location>
</feature>
<feature type="compositionally biased region" description="Polar residues" evidence="2">
    <location>
        <begin position="23"/>
        <end position="32"/>
    </location>
</feature>
<reference evidence="4" key="1">
    <citation type="submission" date="2007-03" db="EMBL/GenBank/DDBJ databases">
        <title>Annotation of Culex pipiens quinquefasciatus.</title>
        <authorList>
            <consortium name="The Broad Institute Genome Sequencing Platform"/>
            <person name="Atkinson P.W."/>
            <person name="Hemingway J."/>
            <person name="Christensen B.M."/>
            <person name="Higgs S."/>
            <person name="Kodira C."/>
            <person name="Hannick L."/>
            <person name="Megy K."/>
            <person name="O'Leary S."/>
            <person name="Pearson M."/>
            <person name="Haas B.J."/>
            <person name="Mauceli E."/>
            <person name="Wortman J.R."/>
            <person name="Lee N.H."/>
            <person name="Guigo R."/>
            <person name="Stanke M."/>
            <person name="Alvarado L."/>
            <person name="Amedeo P."/>
            <person name="Antoine C.H."/>
            <person name="Arensburger P."/>
            <person name="Bidwell S.L."/>
            <person name="Crawford M."/>
            <person name="Camaro F."/>
            <person name="Devon K."/>
            <person name="Engels R."/>
            <person name="Hammond M."/>
            <person name="Howarth C."/>
            <person name="Koehrsen M."/>
            <person name="Lawson D."/>
            <person name="Montgomery P."/>
            <person name="Nene V."/>
            <person name="Nusbaum C."/>
            <person name="Puiu D."/>
            <person name="Romero-Severson J."/>
            <person name="Severson D.W."/>
            <person name="Shumway M."/>
            <person name="Sisk P."/>
            <person name="Stolte C."/>
            <person name="Zeng Q."/>
            <person name="Eisenstadt E."/>
            <person name="Fraser-Liggett C."/>
            <person name="Strausberg R."/>
            <person name="Galagan J."/>
            <person name="Birren B."/>
            <person name="Collins F.H."/>
        </authorList>
    </citation>
    <scope>NUCLEOTIDE SEQUENCE [LARGE SCALE GENOMIC DNA]</scope>
    <source>
        <strain evidence="4">JHB</strain>
    </source>
</reference>
<dbReference type="HOGENOM" id="CLU_622969_0_0_1"/>
<feature type="region of interest" description="Disordered" evidence="2">
    <location>
        <begin position="21"/>
        <end position="45"/>
    </location>
</feature>
<evidence type="ECO:0000313" key="4">
    <source>
        <dbReference type="EMBL" id="EDS40784.1"/>
    </source>
</evidence>
<dbReference type="InterPro" id="IPR001878">
    <property type="entry name" value="Znf_CCHC"/>
</dbReference>
<evidence type="ECO:0000256" key="2">
    <source>
        <dbReference type="SAM" id="MobiDB-lite"/>
    </source>
</evidence>
<organism>
    <name type="scientific">Culex quinquefasciatus</name>
    <name type="common">Southern house mosquito</name>
    <name type="synonym">Culex pungens</name>
    <dbReference type="NCBI Taxonomy" id="7176"/>
    <lineage>
        <taxon>Eukaryota</taxon>
        <taxon>Metazoa</taxon>
        <taxon>Ecdysozoa</taxon>
        <taxon>Arthropoda</taxon>
        <taxon>Hexapoda</taxon>
        <taxon>Insecta</taxon>
        <taxon>Pterygota</taxon>
        <taxon>Neoptera</taxon>
        <taxon>Endopterygota</taxon>
        <taxon>Diptera</taxon>
        <taxon>Nematocera</taxon>
        <taxon>Culicoidea</taxon>
        <taxon>Culicidae</taxon>
        <taxon>Culicinae</taxon>
        <taxon>Culicini</taxon>
        <taxon>Culex</taxon>
        <taxon>Culex</taxon>
    </lineage>
</organism>
<evidence type="ECO:0000313" key="5">
    <source>
        <dbReference type="EnsemblMetazoa" id="CPIJ014613-PA"/>
    </source>
</evidence>
<sequence>MVPNSSNAELEKELERAQETIRALQSSLSSARNESEEVNSEEFDIQPGRCSTKRLSRINNSLPCDTSQFVTSMNQMSASSISVPECKASVEGEDISRLDYEYWEDLLVNSLTLAGITDEAMKMVVLKVKAGRKLLEVLKGTESTNEAPDESTHPFANAMFRLKKHFESISDVMIHRRKLATMVQTETEGDKAFIQRVATEAQQCGYSEDQRFDEILNTVAVRASHHKVRAEAVKWMNRRAKNPKQEGVTLQEFIEKIKEIETIRLNEDYVTKRQAELNAAPVNAIRAVSRPSPEIAGPSRYGDDRTVAGTSRSSAYKMRSAYGKSAYQKPNNQVYARMPYQKPYSQGNGRKPFQPSNNRGGRNLQILNEPDARDPDRCPRCNSISHSEQNCYATRLTCYTCGRVGHMFRACPFSFAPGNTRTSPFLCGPSFSEVLLDFSS</sequence>